<proteinExistence type="inferred from homology"/>
<dbReference type="GO" id="GO:0031071">
    <property type="term" value="F:cysteine desulfurase activity"/>
    <property type="evidence" value="ECO:0007669"/>
    <property type="project" value="UniProtKB-EC"/>
</dbReference>
<comment type="caution">
    <text evidence="7">The sequence shown here is derived from an EMBL/GenBank/DDBJ whole genome shotgun (WGS) entry which is preliminary data.</text>
</comment>
<accession>A0A9X4B1X5</accession>
<evidence type="ECO:0000259" key="6">
    <source>
        <dbReference type="Pfam" id="PF00266"/>
    </source>
</evidence>
<evidence type="ECO:0000256" key="4">
    <source>
        <dbReference type="ARBA" id="ARBA00022898"/>
    </source>
</evidence>
<dbReference type="InterPro" id="IPR015422">
    <property type="entry name" value="PyrdxlP-dep_Trfase_small"/>
</dbReference>
<evidence type="ECO:0000313" key="8">
    <source>
        <dbReference type="Proteomes" id="UP001141183"/>
    </source>
</evidence>
<dbReference type="EC" id="2.8.1.7" evidence="3"/>
<dbReference type="InterPro" id="IPR015421">
    <property type="entry name" value="PyrdxlP-dep_Trfase_major"/>
</dbReference>
<dbReference type="Gene3D" id="3.90.1150.10">
    <property type="entry name" value="Aspartate Aminotransferase, domain 1"/>
    <property type="match status" value="1"/>
</dbReference>
<dbReference type="InterPro" id="IPR016454">
    <property type="entry name" value="Cysteine_dSase"/>
</dbReference>
<dbReference type="Gene3D" id="3.40.640.10">
    <property type="entry name" value="Type I PLP-dependent aspartate aminotransferase-like (Major domain)"/>
    <property type="match status" value="1"/>
</dbReference>
<name>A0A9X4B1X5_9CLOT</name>
<comment type="catalytic activity">
    <reaction evidence="5">
        <text>(sulfur carrier)-H + L-cysteine = (sulfur carrier)-SH + L-alanine</text>
        <dbReference type="Rhea" id="RHEA:43892"/>
        <dbReference type="Rhea" id="RHEA-COMP:14737"/>
        <dbReference type="Rhea" id="RHEA-COMP:14739"/>
        <dbReference type="ChEBI" id="CHEBI:29917"/>
        <dbReference type="ChEBI" id="CHEBI:35235"/>
        <dbReference type="ChEBI" id="CHEBI:57972"/>
        <dbReference type="ChEBI" id="CHEBI:64428"/>
        <dbReference type="EC" id="2.8.1.7"/>
    </reaction>
</comment>
<protein>
    <recommendedName>
        <fullName evidence="3">cysteine desulfurase</fullName>
        <ecNumber evidence="3">2.8.1.7</ecNumber>
    </recommendedName>
</protein>
<dbReference type="EMBL" id="JAMRYU010000014">
    <property type="protein sequence ID" value="MDC4241207.1"/>
    <property type="molecule type" value="Genomic_DNA"/>
</dbReference>
<evidence type="ECO:0000256" key="5">
    <source>
        <dbReference type="ARBA" id="ARBA00050776"/>
    </source>
</evidence>
<dbReference type="Proteomes" id="UP001141183">
    <property type="component" value="Unassembled WGS sequence"/>
</dbReference>
<dbReference type="AlphaFoldDB" id="A0A9X4B1X5"/>
<organism evidence="7 8">
    <name type="scientific">Clostridium tertium</name>
    <dbReference type="NCBI Taxonomy" id="1559"/>
    <lineage>
        <taxon>Bacteria</taxon>
        <taxon>Bacillati</taxon>
        <taxon>Bacillota</taxon>
        <taxon>Clostridia</taxon>
        <taxon>Eubacteriales</taxon>
        <taxon>Clostridiaceae</taxon>
        <taxon>Clostridium</taxon>
    </lineage>
</organism>
<reference evidence="7" key="1">
    <citation type="submission" date="2022-05" db="EMBL/GenBank/DDBJ databases">
        <title>Draft genome sequence of Clostridium tertium strain CP3 isolated from Peru.</title>
        <authorList>
            <person name="Hurtado R."/>
            <person name="Lima L."/>
            <person name="Sousa T."/>
            <person name="Jaiswal A.K."/>
            <person name="Tiwari S."/>
            <person name="Maturrano L."/>
            <person name="Brenig B."/>
            <person name="Azevedo V."/>
        </authorList>
    </citation>
    <scope>NUCLEOTIDE SEQUENCE</scope>
    <source>
        <strain evidence="7">CP3</strain>
    </source>
</reference>
<evidence type="ECO:0000256" key="1">
    <source>
        <dbReference type="ARBA" id="ARBA00001933"/>
    </source>
</evidence>
<dbReference type="GO" id="GO:0008483">
    <property type="term" value="F:transaminase activity"/>
    <property type="evidence" value="ECO:0007669"/>
    <property type="project" value="UniProtKB-KW"/>
</dbReference>
<keyword evidence="4" id="KW-0663">Pyridoxal phosphate</keyword>
<evidence type="ECO:0000313" key="7">
    <source>
        <dbReference type="EMBL" id="MDC4241207.1"/>
    </source>
</evidence>
<dbReference type="PANTHER" id="PTHR43586:SF4">
    <property type="entry name" value="ISOPENICILLIN N EPIMERASE"/>
    <property type="match status" value="1"/>
</dbReference>
<dbReference type="SUPFAM" id="SSF53383">
    <property type="entry name" value="PLP-dependent transferases"/>
    <property type="match status" value="1"/>
</dbReference>
<dbReference type="PANTHER" id="PTHR43586">
    <property type="entry name" value="CYSTEINE DESULFURASE"/>
    <property type="match status" value="1"/>
</dbReference>
<dbReference type="InterPro" id="IPR000192">
    <property type="entry name" value="Aminotrans_V_dom"/>
</dbReference>
<comment type="similarity">
    <text evidence="2">Belongs to the class-V pyridoxal-phosphate-dependent aminotransferase family. Csd subfamily.</text>
</comment>
<sequence length="384" mass="42173">MNIYLDNASTTFPKPKNVVDSICNFLTNIGGNPGRSNHNNALQTNRLLFEAREIISDFFKFNSIENVIFTNNITTSLNILINGSLVAGDHVITSSMEHNSVLRPLVNLKNKGIIELDIVNADKFGFVSIEEIRSNIKINTKMVVLSQASNVIGSIQPIKEIGALCKSKNIFFLLDTAQGAGVLDIDFTDLNLSALAFTGHKSLFGPQGIGGFIIDDSLNNICKPFILGGTGSLSHSLEQPDFLPDKFESGTLNMPGIVGLVEGIKFIKNEGINTIYNKNKFLRNHLVNEISNIKDIILYEDINNSNYTSCVSFNINNIDTAELSFALDNDFGIKNRSGLHCAPLAHKTIGSFPSGTVRLSLSYFNEKSDINYTIDCINKIIKSK</sequence>
<dbReference type="InterPro" id="IPR010969">
    <property type="entry name" value="Cys_dSase-rel_unknwn_funct"/>
</dbReference>
<feature type="domain" description="Aminotransferase class V" evidence="6">
    <location>
        <begin position="3"/>
        <end position="371"/>
    </location>
</feature>
<evidence type="ECO:0000256" key="3">
    <source>
        <dbReference type="ARBA" id="ARBA00012239"/>
    </source>
</evidence>
<keyword evidence="7" id="KW-0032">Aminotransferase</keyword>
<comment type="cofactor">
    <cofactor evidence="1">
        <name>pyridoxal 5'-phosphate</name>
        <dbReference type="ChEBI" id="CHEBI:597326"/>
    </cofactor>
</comment>
<evidence type="ECO:0000256" key="2">
    <source>
        <dbReference type="ARBA" id="ARBA00010447"/>
    </source>
</evidence>
<dbReference type="PIRSF" id="PIRSF005572">
    <property type="entry name" value="NifS"/>
    <property type="match status" value="1"/>
</dbReference>
<keyword evidence="7" id="KW-0808">Transferase</keyword>
<dbReference type="Pfam" id="PF00266">
    <property type="entry name" value="Aminotran_5"/>
    <property type="match status" value="1"/>
</dbReference>
<keyword evidence="8" id="KW-1185">Reference proteome</keyword>
<dbReference type="NCBIfam" id="TIGR01977">
    <property type="entry name" value="am_tr_V_EF2568"/>
    <property type="match status" value="1"/>
</dbReference>
<gene>
    <name evidence="7" type="ORF">NE398_13645</name>
</gene>
<dbReference type="InterPro" id="IPR015424">
    <property type="entry name" value="PyrdxlP-dep_Trfase"/>
</dbReference>
<dbReference type="RefSeq" id="WP_097034244.1">
    <property type="nucleotide sequence ID" value="NZ_JADMSE010000030.1"/>
</dbReference>